<evidence type="ECO:0000313" key="4">
    <source>
        <dbReference type="EMBL" id="MBX8644521.1"/>
    </source>
</evidence>
<comment type="caution">
    <text evidence="4">The sequence shown here is derived from an EMBL/GenBank/DDBJ whole genome shotgun (WGS) entry which is preliminary data.</text>
</comment>
<evidence type="ECO:0000313" key="5">
    <source>
        <dbReference type="Proteomes" id="UP000750197"/>
    </source>
</evidence>
<organism evidence="4 5">
    <name type="scientific">Candidatus Sysuiplasma superficiale</name>
    <dbReference type="NCBI Taxonomy" id="2823368"/>
    <lineage>
        <taxon>Archaea</taxon>
        <taxon>Methanobacteriati</taxon>
        <taxon>Thermoplasmatota</taxon>
        <taxon>Thermoplasmata</taxon>
        <taxon>Candidatus Sysuiplasmatales</taxon>
        <taxon>Candidatus Sysuiplasmataceae</taxon>
        <taxon>Candidatus Sysuiplasma</taxon>
    </lineage>
</organism>
<dbReference type="InterPro" id="IPR001296">
    <property type="entry name" value="Glyco_trans_1"/>
</dbReference>
<name>A0A8J7YSM1_9ARCH</name>
<proteinExistence type="predicted"/>
<feature type="domain" description="Glycosyl transferase family 1" evidence="1">
    <location>
        <begin position="243"/>
        <end position="416"/>
    </location>
</feature>
<dbReference type="PANTHER" id="PTHR46401:SF8">
    <property type="entry name" value="BLL6006 PROTEIN"/>
    <property type="match status" value="1"/>
</dbReference>
<evidence type="ECO:0000259" key="2">
    <source>
        <dbReference type="Pfam" id="PF21269"/>
    </source>
</evidence>
<dbReference type="Gene3D" id="3.40.50.2000">
    <property type="entry name" value="Glycogen Phosphorylase B"/>
    <property type="match status" value="2"/>
</dbReference>
<dbReference type="InterPro" id="IPR049438">
    <property type="entry name" value="TreT_GT1"/>
</dbReference>
<dbReference type="EMBL" id="JAHEAC010000070">
    <property type="protein sequence ID" value="MBX8644521.1"/>
    <property type="molecule type" value="Genomic_DNA"/>
</dbReference>
<reference evidence="4" key="1">
    <citation type="submission" date="2021-05" db="EMBL/GenBank/DDBJ databases">
        <title>Genomic insights into ecological role and evolution of a novel Thermoplasmata order Candidatus Sysuiplasmatales.</title>
        <authorList>
            <person name="Yuan Y."/>
        </authorList>
    </citation>
    <scope>NUCLEOTIDE SEQUENCE</scope>
    <source>
        <strain evidence="4">TUT19-bin139</strain>
        <strain evidence="3">YP2-bin.285</strain>
    </source>
</reference>
<dbReference type="Pfam" id="PF00534">
    <property type="entry name" value="Glycos_transf_1"/>
    <property type="match status" value="1"/>
</dbReference>
<feature type="domain" description="Trehalose synthase N-terminal" evidence="2">
    <location>
        <begin position="105"/>
        <end position="207"/>
    </location>
</feature>
<dbReference type="Pfam" id="PF21269">
    <property type="entry name" value="TreT_GT1"/>
    <property type="match status" value="1"/>
</dbReference>
<evidence type="ECO:0000313" key="3">
    <source>
        <dbReference type="EMBL" id="MBX8632430.1"/>
    </source>
</evidence>
<dbReference type="EMBL" id="JAGVSJ010000026">
    <property type="protein sequence ID" value="MBX8632430.1"/>
    <property type="molecule type" value="Genomic_DNA"/>
</dbReference>
<gene>
    <name evidence="3" type="ORF">J9259_07960</name>
    <name evidence="4" type="ORF">KIY12_07365</name>
</gene>
<dbReference type="SUPFAM" id="SSF53756">
    <property type="entry name" value="UDP-Glycosyltransferase/glycogen phosphorylase"/>
    <property type="match status" value="1"/>
</dbReference>
<dbReference type="AlphaFoldDB" id="A0A8J7YSM1"/>
<sequence>MKICVNTQTPLVRFRVSAPDLVEKYGSLPDIVSLEMLIEGEDYAYSPGGVTAMVYPLLRKMRSSGLIEEAMWVALSPESPIEIKGDGITFVNIDLTRSDAERYVRFKDKLWNEIHGIERMSFNPAEYLSFNVYSWKTADVLLQNIQNYDIFYIHDFQQLQIGNFVGPFAPAVYRWHIPANFDSVSERIRKFVIRNMEAYDALIVSTKKDLEALFRSGYRGIAYQVYPYIDESEWFAPTAAEISEFRRRTGLNDGDRFFLIVARMDPIKGQDVAIRAMKLIHQSFPEMKLVLVGNGSFSGSSTGGLGSSKASNWRKTLTKLISDLHLENNVVLAGHMDDSMLRAAYSQCECLILPSKAEGFGLVTIEAWTMHRPVIVSSGAGSSELVVEGINGYTFPAGSDAVLAERMRDLLQGDRTEEMGNLGFETAKQCYVDSAIKKLMPIFEKAMSSY</sequence>
<dbReference type="CDD" id="cd03801">
    <property type="entry name" value="GT4_PimA-like"/>
    <property type="match status" value="1"/>
</dbReference>
<protein>
    <submittedName>
        <fullName evidence="4">Glycosyltransferase family 4 protein</fullName>
    </submittedName>
</protein>
<dbReference type="Proteomes" id="UP000750197">
    <property type="component" value="Unassembled WGS sequence"/>
</dbReference>
<dbReference type="PANTHER" id="PTHR46401">
    <property type="entry name" value="GLYCOSYLTRANSFERASE WBBK-RELATED"/>
    <property type="match status" value="1"/>
</dbReference>
<accession>A0A8J7YSM1</accession>
<evidence type="ECO:0000259" key="1">
    <source>
        <dbReference type="Pfam" id="PF00534"/>
    </source>
</evidence>
<dbReference type="Proteomes" id="UP000716004">
    <property type="component" value="Unassembled WGS sequence"/>
</dbReference>
<dbReference type="GO" id="GO:0016757">
    <property type="term" value="F:glycosyltransferase activity"/>
    <property type="evidence" value="ECO:0007669"/>
    <property type="project" value="InterPro"/>
</dbReference>